<organism evidence="1 2">
    <name type="scientific">Brassica cretica</name>
    <name type="common">Mustard</name>
    <dbReference type="NCBI Taxonomy" id="69181"/>
    <lineage>
        <taxon>Eukaryota</taxon>
        <taxon>Viridiplantae</taxon>
        <taxon>Streptophyta</taxon>
        <taxon>Embryophyta</taxon>
        <taxon>Tracheophyta</taxon>
        <taxon>Spermatophyta</taxon>
        <taxon>Magnoliopsida</taxon>
        <taxon>eudicotyledons</taxon>
        <taxon>Gunneridae</taxon>
        <taxon>Pentapetalae</taxon>
        <taxon>rosids</taxon>
        <taxon>malvids</taxon>
        <taxon>Brassicales</taxon>
        <taxon>Brassicaceae</taxon>
        <taxon>Brassiceae</taxon>
        <taxon>Brassica</taxon>
    </lineage>
</organism>
<sequence>MKGPTLCRNLRPLSIDTFFYPFHHHRFLYPPLPSPSSSPPSPPLSSSYRAALVSDDCLPLIGESS</sequence>
<dbReference type="Proteomes" id="UP000712600">
    <property type="component" value="Unassembled WGS sequence"/>
</dbReference>
<reference evidence="1" key="1">
    <citation type="submission" date="2019-12" db="EMBL/GenBank/DDBJ databases">
        <title>Genome sequencing and annotation of Brassica cretica.</title>
        <authorList>
            <person name="Studholme D.J."/>
            <person name="Sarris P."/>
        </authorList>
    </citation>
    <scope>NUCLEOTIDE SEQUENCE</scope>
    <source>
        <strain evidence="1">PFS-109/04</strain>
        <tissue evidence="1">Leaf</tissue>
    </source>
</reference>
<protein>
    <submittedName>
        <fullName evidence="1">Uncharacterized protein</fullName>
    </submittedName>
</protein>
<gene>
    <name evidence="1" type="ORF">F2Q69_00030370</name>
</gene>
<evidence type="ECO:0000313" key="2">
    <source>
        <dbReference type="Proteomes" id="UP000712600"/>
    </source>
</evidence>
<dbReference type="EMBL" id="QGKX02000088">
    <property type="protein sequence ID" value="KAF3589861.1"/>
    <property type="molecule type" value="Genomic_DNA"/>
</dbReference>
<evidence type="ECO:0000313" key="1">
    <source>
        <dbReference type="EMBL" id="KAF3589861.1"/>
    </source>
</evidence>
<accession>A0A8S9S840</accession>
<proteinExistence type="predicted"/>
<comment type="caution">
    <text evidence="1">The sequence shown here is derived from an EMBL/GenBank/DDBJ whole genome shotgun (WGS) entry which is preliminary data.</text>
</comment>
<dbReference type="AlphaFoldDB" id="A0A8S9S840"/>
<name>A0A8S9S840_BRACR</name>